<evidence type="ECO:0000313" key="3">
    <source>
        <dbReference type="Proteomes" id="UP001151234"/>
    </source>
</evidence>
<dbReference type="EMBL" id="JAPJZI010000001">
    <property type="protein sequence ID" value="MDA5397114.1"/>
    <property type="molecule type" value="Genomic_DNA"/>
</dbReference>
<evidence type="ECO:0000313" key="2">
    <source>
        <dbReference type="EMBL" id="MDA5397114.1"/>
    </source>
</evidence>
<sequence>MKLGVFISGLFHAVFLSWGLFWLSAPESHETLAIDAVPVDIIPVSSITQIQQGDRTAAVAERAAPKPTSRPKPVEDAQNVGDNTVDLKPTPAEQPSERTVEAAAEPEKSKIAEPTPTTEPEAPPRPAEKPEPVPATEVAALPEPQQQVAPDPVAEAITQAETVKPEFEPLPEKVPTPTVKPSPPKAQTAKTPERRNNEARSQSASAASTRESDFNADEIAALLNRDDARGGGARRSEQEAALGGQSTSAGQELSQSEMDALRGQIQRCWQIVPGLSDGGEVRVQVSMRLDRSGAIEGQPDVQARGGTEQVRRVLAGGARRAVLRCAPYNLPAEKYETWSEVVVNFDPSKMF</sequence>
<feature type="compositionally biased region" description="Polar residues" evidence="1">
    <location>
        <begin position="244"/>
        <end position="257"/>
    </location>
</feature>
<reference evidence="2" key="1">
    <citation type="submission" date="2022-11" db="EMBL/GenBank/DDBJ databases">
        <title>Draft genome sequence of Hoeflea poritis E7-10 and Hoeflea prorocentri PM5-8, separated from scleractinian coral Porites lutea and marine dinoflagellate.</title>
        <authorList>
            <person name="Zhang G."/>
            <person name="Wei Q."/>
            <person name="Cai L."/>
        </authorList>
    </citation>
    <scope>NUCLEOTIDE SEQUENCE</scope>
    <source>
        <strain evidence="2">PM5-8</strain>
    </source>
</reference>
<dbReference type="AlphaFoldDB" id="A0A9X3UES4"/>
<feature type="region of interest" description="Disordered" evidence="1">
    <location>
        <begin position="50"/>
        <end position="257"/>
    </location>
</feature>
<feature type="compositionally biased region" description="Basic and acidic residues" evidence="1">
    <location>
        <begin position="95"/>
        <end position="111"/>
    </location>
</feature>
<dbReference type="RefSeq" id="WP_267988585.1">
    <property type="nucleotide sequence ID" value="NZ_JAPJZI010000001.1"/>
</dbReference>
<gene>
    <name evidence="2" type="ORF">OQ273_00895</name>
</gene>
<dbReference type="Gene3D" id="3.30.1150.10">
    <property type="match status" value="1"/>
</dbReference>
<comment type="caution">
    <text evidence="2">The sequence shown here is derived from an EMBL/GenBank/DDBJ whole genome shotgun (WGS) entry which is preliminary data.</text>
</comment>
<name>A0A9X3UES4_9HYPH</name>
<accession>A0A9X3UES4</accession>
<organism evidence="2 3">
    <name type="scientific">Hoeflea prorocentri</name>
    <dbReference type="NCBI Taxonomy" id="1922333"/>
    <lineage>
        <taxon>Bacteria</taxon>
        <taxon>Pseudomonadati</taxon>
        <taxon>Pseudomonadota</taxon>
        <taxon>Alphaproteobacteria</taxon>
        <taxon>Hyphomicrobiales</taxon>
        <taxon>Rhizobiaceae</taxon>
        <taxon>Hoeflea</taxon>
    </lineage>
</organism>
<feature type="compositionally biased region" description="Low complexity" evidence="1">
    <location>
        <begin position="199"/>
        <end position="209"/>
    </location>
</feature>
<dbReference type="Proteomes" id="UP001151234">
    <property type="component" value="Unassembled WGS sequence"/>
</dbReference>
<protein>
    <recommendedName>
        <fullName evidence="4">Cell division and transport-associated protein TolA</fullName>
    </recommendedName>
</protein>
<keyword evidence="3" id="KW-1185">Reference proteome</keyword>
<evidence type="ECO:0008006" key="4">
    <source>
        <dbReference type="Google" id="ProtNLM"/>
    </source>
</evidence>
<feature type="compositionally biased region" description="Pro residues" evidence="1">
    <location>
        <begin position="172"/>
        <end position="184"/>
    </location>
</feature>
<proteinExistence type="predicted"/>
<evidence type="ECO:0000256" key="1">
    <source>
        <dbReference type="SAM" id="MobiDB-lite"/>
    </source>
</evidence>
<feature type="compositionally biased region" description="Basic and acidic residues" evidence="1">
    <location>
        <begin position="224"/>
        <end position="238"/>
    </location>
</feature>
<dbReference type="SUPFAM" id="SSF74653">
    <property type="entry name" value="TolA/TonB C-terminal domain"/>
    <property type="match status" value="1"/>
</dbReference>